<dbReference type="GO" id="GO:0009294">
    <property type="term" value="P:DNA-mediated transformation"/>
    <property type="evidence" value="ECO:0007669"/>
    <property type="project" value="InterPro"/>
</dbReference>
<evidence type="ECO:0000259" key="1">
    <source>
        <dbReference type="Pfam" id="PF02481"/>
    </source>
</evidence>
<proteinExistence type="predicted"/>
<dbReference type="InterPro" id="IPR057666">
    <property type="entry name" value="DrpA_SLOG"/>
</dbReference>
<dbReference type="SUPFAM" id="SSF102405">
    <property type="entry name" value="MCP/YpsA-like"/>
    <property type="match status" value="1"/>
</dbReference>
<sequence length="303" mass="34098">MRARLNESLLYDSLRSLVGDGAWSLLTTLAGSVDISRPLPEIVRPVAEAAGVEAWRINDAWQRERHFHEAYPFDYHILMEGDKLFPKNLEGIHFLYCYGRLSLLEASPVTVLGMRGPSVEGRQSAVDVIRELSSLGRPIMGTLDTGLDAYSMLYALNERMGQIVVLASPLHQCMPESQKELMLSLANAKPANLLVSPFPPSAKAQKWFTVPRNEVLVALTDFLVILEERDGGPLWKLARSLTDRGGRVMLTDSCLSNPLYSQARLFAEDHEVLVYRRHGDLKRILTSHSSRRRKTEAEQLELF</sequence>
<evidence type="ECO:0000313" key="3">
    <source>
        <dbReference type="Proteomes" id="UP000823633"/>
    </source>
</evidence>
<dbReference type="Pfam" id="PF02481">
    <property type="entry name" value="DNA_processg_A"/>
    <property type="match status" value="1"/>
</dbReference>
<dbReference type="Proteomes" id="UP000823633">
    <property type="component" value="Unassembled WGS sequence"/>
</dbReference>
<organism evidence="2 3">
    <name type="scientific">Candidatus Aphodenecus pullistercoris</name>
    <dbReference type="NCBI Taxonomy" id="2840669"/>
    <lineage>
        <taxon>Bacteria</taxon>
        <taxon>Pseudomonadati</taxon>
        <taxon>Spirochaetota</taxon>
        <taxon>Spirochaetia</taxon>
        <taxon>Spirochaetales</taxon>
        <taxon>Candidatus Aphodenecus</taxon>
    </lineage>
</organism>
<reference evidence="2" key="2">
    <citation type="journal article" date="2021" name="PeerJ">
        <title>Extensive microbial diversity within the chicken gut microbiome revealed by metagenomics and culture.</title>
        <authorList>
            <person name="Gilroy R."/>
            <person name="Ravi A."/>
            <person name="Getino M."/>
            <person name="Pursley I."/>
            <person name="Horton D.L."/>
            <person name="Alikhan N.F."/>
            <person name="Baker D."/>
            <person name="Gharbi K."/>
            <person name="Hall N."/>
            <person name="Watson M."/>
            <person name="Adriaenssens E.M."/>
            <person name="Foster-Nyarko E."/>
            <person name="Jarju S."/>
            <person name="Secka A."/>
            <person name="Antonio M."/>
            <person name="Oren A."/>
            <person name="Chaudhuri R.R."/>
            <person name="La Ragione R."/>
            <person name="Hildebrand F."/>
            <person name="Pallen M.J."/>
        </authorList>
    </citation>
    <scope>NUCLEOTIDE SEQUENCE</scope>
    <source>
        <strain evidence="2">11167</strain>
    </source>
</reference>
<dbReference type="Gene3D" id="3.40.50.450">
    <property type="match status" value="1"/>
</dbReference>
<evidence type="ECO:0000313" key="2">
    <source>
        <dbReference type="EMBL" id="MBO8443864.1"/>
    </source>
</evidence>
<name>A0A9D9HAE6_9SPIR</name>
<dbReference type="EMBL" id="JADIMU010000061">
    <property type="protein sequence ID" value="MBO8443864.1"/>
    <property type="molecule type" value="Genomic_DNA"/>
</dbReference>
<dbReference type="AlphaFoldDB" id="A0A9D9HAE6"/>
<feature type="domain" description="Smf/DprA SLOG" evidence="1">
    <location>
        <begin position="77"/>
        <end position="230"/>
    </location>
</feature>
<reference evidence="2" key="1">
    <citation type="submission" date="2020-10" db="EMBL/GenBank/DDBJ databases">
        <authorList>
            <person name="Gilroy R."/>
        </authorList>
    </citation>
    <scope>NUCLEOTIDE SEQUENCE</scope>
    <source>
        <strain evidence="2">11167</strain>
    </source>
</reference>
<accession>A0A9D9HAE6</accession>
<gene>
    <name evidence="2" type="ORF">IAC42_08950</name>
</gene>
<protein>
    <submittedName>
        <fullName evidence="2">DNA-processing protein DprA</fullName>
    </submittedName>
</protein>
<comment type="caution">
    <text evidence="2">The sequence shown here is derived from an EMBL/GenBank/DDBJ whole genome shotgun (WGS) entry which is preliminary data.</text>
</comment>